<evidence type="ECO:0000256" key="3">
    <source>
        <dbReference type="ARBA" id="ARBA00022143"/>
    </source>
</evidence>
<dbReference type="SUPFAM" id="SSF51395">
    <property type="entry name" value="FMN-linked oxidoreductases"/>
    <property type="match status" value="1"/>
</dbReference>
<protein>
    <recommendedName>
        <fullName evidence="3 17">tRNA-dihydrouridine(47) synthase [NAD(P)(+)]</fullName>
        <ecNumber evidence="2 17">1.3.1.89</ecNumber>
    </recommendedName>
    <alternativeName>
        <fullName evidence="17">tRNA-dihydrouridine synthase 3</fullName>
    </alternativeName>
</protein>
<dbReference type="Proteomes" id="UP001164286">
    <property type="component" value="Unassembled WGS sequence"/>
</dbReference>
<dbReference type="GO" id="GO:0006397">
    <property type="term" value="P:mRNA processing"/>
    <property type="evidence" value="ECO:0007669"/>
    <property type="project" value="UniProtKB-KW"/>
</dbReference>
<accession>A0AA38LWL1</accession>
<dbReference type="Gene3D" id="3.20.20.70">
    <property type="entry name" value="Aldolase class I"/>
    <property type="match status" value="1"/>
</dbReference>
<evidence type="ECO:0000259" key="19">
    <source>
        <dbReference type="PROSITE" id="PS50103"/>
    </source>
</evidence>
<dbReference type="PROSITE" id="PS01136">
    <property type="entry name" value="UPF0034"/>
    <property type="match status" value="1"/>
</dbReference>
<evidence type="ECO:0000256" key="6">
    <source>
        <dbReference type="ARBA" id="ARBA00022664"/>
    </source>
</evidence>
<dbReference type="InterPro" id="IPR018517">
    <property type="entry name" value="tRNA_hU_synthase_CS"/>
</dbReference>
<dbReference type="GeneID" id="77727594"/>
<dbReference type="GO" id="GO:0102265">
    <property type="term" value="F:tRNA-dihydrouridine47 synthase activity"/>
    <property type="evidence" value="ECO:0007669"/>
    <property type="project" value="UniProtKB-EC"/>
</dbReference>
<dbReference type="GO" id="GO:0003723">
    <property type="term" value="F:RNA binding"/>
    <property type="evidence" value="ECO:0007669"/>
    <property type="project" value="TreeGrafter"/>
</dbReference>
<dbReference type="RefSeq" id="XP_052948207.1">
    <property type="nucleotide sequence ID" value="XM_053088389.1"/>
</dbReference>
<comment type="similarity">
    <text evidence="17">Belongs to the dus family. Dus3 subfamily.</text>
</comment>
<keyword evidence="4 17" id="KW-0285">Flavoprotein</keyword>
<evidence type="ECO:0000256" key="16">
    <source>
        <dbReference type="PROSITE-ProRule" id="PRU00723"/>
    </source>
</evidence>
<keyword evidence="16 17" id="KW-0479">Metal-binding</keyword>
<evidence type="ECO:0000256" key="10">
    <source>
        <dbReference type="ARBA" id="ARBA00023002"/>
    </source>
</evidence>
<evidence type="ECO:0000256" key="14">
    <source>
        <dbReference type="ARBA" id="ARBA00049447"/>
    </source>
</evidence>
<evidence type="ECO:0000313" key="21">
    <source>
        <dbReference type="Proteomes" id="UP001164286"/>
    </source>
</evidence>
<evidence type="ECO:0000256" key="1">
    <source>
        <dbReference type="ARBA" id="ARBA00001917"/>
    </source>
</evidence>
<comment type="catalytic activity">
    <reaction evidence="14">
        <text>a 5,6-dihydrouridine in mRNA + NADP(+) = a uridine in mRNA + NADPH + H(+)</text>
        <dbReference type="Rhea" id="RHEA:69855"/>
        <dbReference type="Rhea" id="RHEA-COMP:14658"/>
        <dbReference type="Rhea" id="RHEA-COMP:17789"/>
        <dbReference type="ChEBI" id="CHEBI:15378"/>
        <dbReference type="ChEBI" id="CHEBI:57783"/>
        <dbReference type="ChEBI" id="CHEBI:58349"/>
        <dbReference type="ChEBI" id="CHEBI:65315"/>
        <dbReference type="ChEBI" id="CHEBI:74443"/>
    </reaction>
    <physiologicalReaction direction="right-to-left" evidence="14">
        <dbReference type="Rhea" id="RHEA:69857"/>
    </physiologicalReaction>
</comment>
<sequence length="727" mass="80998">MSEVEINAPRVTDSSVTARPATDSAPRAGDDDRGRAGVAPIKPEYILPVTNSNAYVNEADDDAAEGSTSTAHQDGRDSKRRKTGGPGDKKKNRGQNKNRDLRTVDTGPKMCRAWEMGECTHNPCKFSHDWTAYFKSKPADLPFVEGYTTEEPFVQYAQATVGGAETDSVGRAIDLKTRCPVYADLGYCPFGWKCRFLGGHVRKVQEGEGADKSKMVGEWEMTTELTREEEEGWKNGETNWPDHKVFGELRRCIYDYPFTRRYLEAVEPNKPFTLTRTPKNKFNKKPAPTLAEQPDIATKDVMYDEEGAMNADVAMGAEEDAMNVEEEEQKGVVDGQAESLDVPLRPEEKRRLNWENGLYLAPLTTVGNLPFRRLCTTLGATITVSEMALAQPLISGQDTEWALCRRHSSEKNFGIQLAGSYPNRMVPAAELIAKELGASDKSGKGVDFVDVNLGCPIDLVFNQGAGSALLDVPGRLGKILVGMNRALGEIPLTVKFRTGVATGKPNAHKLIPRFATEWGTSALTLHGRSRQQRYSKLADWEYIRQCTSTLRESLSDAGLPSVPMFGNGDCFSSQQYYEEKEKSGVDGVMIARGALIKPWIFTEIAERREWDISATERLDIVKKYAEFGLTHWGSDSLGVQKTRKFLCEFLSFTHRYVPIGILERMPPQMNERPPKFRGRNELETLLASDNSNDWVRISEMFLGKAEEAWGWIPKHKSNAYGGEEAQG</sequence>
<dbReference type="AlphaFoldDB" id="A0AA38LWL1"/>
<evidence type="ECO:0000256" key="4">
    <source>
        <dbReference type="ARBA" id="ARBA00022630"/>
    </source>
</evidence>
<keyword evidence="21" id="KW-1185">Reference proteome</keyword>
<comment type="catalytic activity">
    <reaction evidence="12">
        <text>5,6-dihydrouridine(47) in tRNA + NAD(+) = uridine(47) in tRNA + NADH + H(+)</text>
        <dbReference type="Rhea" id="RHEA:53364"/>
        <dbReference type="Rhea" id="RHEA-COMP:13539"/>
        <dbReference type="Rhea" id="RHEA-COMP:13540"/>
        <dbReference type="ChEBI" id="CHEBI:15378"/>
        <dbReference type="ChEBI" id="CHEBI:57540"/>
        <dbReference type="ChEBI" id="CHEBI:57945"/>
        <dbReference type="ChEBI" id="CHEBI:65315"/>
        <dbReference type="ChEBI" id="CHEBI:74443"/>
        <dbReference type="EC" id="1.3.1.89"/>
    </reaction>
    <physiologicalReaction direction="right-to-left" evidence="12">
        <dbReference type="Rhea" id="RHEA:53366"/>
    </physiologicalReaction>
</comment>
<evidence type="ECO:0000256" key="5">
    <source>
        <dbReference type="ARBA" id="ARBA00022643"/>
    </source>
</evidence>
<dbReference type="EC" id="1.3.1.89" evidence="2 17"/>
<dbReference type="EMBL" id="JAKWFO010000003">
    <property type="protein sequence ID" value="KAI9638430.1"/>
    <property type="molecule type" value="Genomic_DNA"/>
</dbReference>
<dbReference type="InterPro" id="IPR013785">
    <property type="entry name" value="Aldolase_TIM"/>
</dbReference>
<evidence type="ECO:0000313" key="20">
    <source>
        <dbReference type="EMBL" id="KAI9638430.1"/>
    </source>
</evidence>
<keyword evidence="9 17" id="KW-0521">NADP</keyword>
<dbReference type="GO" id="GO:0050660">
    <property type="term" value="F:flavin adenine dinucleotide binding"/>
    <property type="evidence" value="ECO:0007669"/>
    <property type="project" value="UniProtKB-UniRule"/>
</dbReference>
<evidence type="ECO:0000256" key="17">
    <source>
        <dbReference type="RuleBase" id="RU291113"/>
    </source>
</evidence>
<comment type="cofactor">
    <cofactor evidence="1 17">
        <name>FMN</name>
        <dbReference type="ChEBI" id="CHEBI:58210"/>
    </cofactor>
</comment>
<dbReference type="CDD" id="cd02801">
    <property type="entry name" value="DUS_like_FMN"/>
    <property type="match status" value="1"/>
</dbReference>
<evidence type="ECO:0000256" key="8">
    <source>
        <dbReference type="ARBA" id="ARBA00022771"/>
    </source>
</evidence>
<dbReference type="PROSITE" id="PS50103">
    <property type="entry name" value="ZF_C3H1"/>
    <property type="match status" value="1"/>
</dbReference>
<comment type="catalytic activity">
    <reaction evidence="13">
        <text>a 5,6-dihydrouridine in mRNA + NAD(+) = a uridine in mRNA + NADH + H(+)</text>
        <dbReference type="Rhea" id="RHEA:69851"/>
        <dbReference type="Rhea" id="RHEA-COMP:14658"/>
        <dbReference type="Rhea" id="RHEA-COMP:17789"/>
        <dbReference type="ChEBI" id="CHEBI:15378"/>
        <dbReference type="ChEBI" id="CHEBI:57540"/>
        <dbReference type="ChEBI" id="CHEBI:57945"/>
        <dbReference type="ChEBI" id="CHEBI:65315"/>
        <dbReference type="ChEBI" id="CHEBI:74443"/>
    </reaction>
    <physiologicalReaction direction="right-to-left" evidence="13">
        <dbReference type="Rhea" id="RHEA:69853"/>
    </physiologicalReaction>
</comment>
<evidence type="ECO:0000256" key="9">
    <source>
        <dbReference type="ARBA" id="ARBA00022857"/>
    </source>
</evidence>
<comment type="caution">
    <text evidence="20">The sequence shown here is derived from an EMBL/GenBank/DDBJ whole genome shotgun (WGS) entry which is preliminary data.</text>
</comment>
<evidence type="ECO:0000256" key="18">
    <source>
        <dbReference type="SAM" id="MobiDB-lite"/>
    </source>
</evidence>
<evidence type="ECO:0000256" key="12">
    <source>
        <dbReference type="ARBA" id="ARBA00048266"/>
    </source>
</evidence>
<dbReference type="InterPro" id="IPR000571">
    <property type="entry name" value="Znf_CCCH"/>
</dbReference>
<name>A0AA38LWL1_9TREE</name>
<feature type="region of interest" description="Disordered" evidence="18">
    <location>
        <begin position="1"/>
        <end position="104"/>
    </location>
</feature>
<keyword evidence="5 17" id="KW-0288">FMN</keyword>
<keyword evidence="7 17" id="KW-0819">tRNA processing</keyword>
<evidence type="ECO:0000256" key="2">
    <source>
        <dbReference type="ARBA" id="ARBA00012376"/>
    </source>
</evidence>
<organism evidence="20 21">
    <name type="scientific">Dioszegia hungarica</name>
    <dbReference type="NCBI Taxonomy" id="4972"/>
    <lineage>
        <taxon>Eukaryota</taxon>
        <taxon>Fungi</taxon>
        <taxon>Dikarya</taxon>
        <taxon>Basidiomycota</taxon>
        <taxon>Agaricomycotina</taxon>
        <taxon>Tremellomycetes</taxon>
        <taxon>Tremellales</taxon>
        <taxon>Bulleribasidiaceae</taxon>
        <taxon>Dioszegia</taxon>
    </lineage>
</organism>
<keyword evidence="10 17" id="KW-0560">Oxidoreductase</keyword>
<dbReference type="SMART" id="SM00356">
    <property type="entry name" value="ZnF_C3H1"/>
    <property type="match status" value="2"/>
</dbReference>
<dbReference type="Pfam" id="PF01207">
    <property type="entry name" value="Dus"/>
    <property type="match status" value="1"/>
</dbReference>
<dbReference type="GO" id="GO:0008270">
    <property type="term" value="F:zinc ion binding"/>
    <property type="evidence" value="ECO:0007669"/>
    <property type="project" value="UniProtKB-KW"/>
</dbReference>
<proteinExistence type="inferred from homology"/>
<keyword evidence="11 17" id="KW-0520">NAD</keyword>
<dbReference type="InterPro" id="IPR035587">
    <property type="entry name" value="DUS-like_FMN-bd"/>
</dbReference>
<keyword evidence="6" id="KW-0507">mRNA processing</keyword>
<feature type="zinc finger region" description="C3H1-type" evidence="16">
    <location>
        <begin position="105"/>
        <end position="131"/>
    </location>
</feature>
<comment type="catalytic activity">
    <reaction evidence="15">
        <text>5,6-dihydrouridine(47) in tRNA + NADP(+) = uridine(47) in tRNA + NADPH + H(+)</text>
        <dbReference type="Rhea" id="RHEA:53360"/>
        <dbReference type="Rhea" id="RHEA-COMP:13539"/>
        <dbReference type="Rhea" id="RHEA-COMP:13540"/>
        <dbReference type="ChEBI" id="CHEBI:15378"/>
        <dbReference type="ChEBI" id="CHEBI:57783"/>
        <dbReference type="ChEBI" id="CHEBI:58349"/>
        <dbReference type="ChEBI" id="CHEBI:65315"/>
        <dbReference type="ChEBI" id="CHEBI:74443"/>
        <dbReference type="EC" id="1.3.1.89"/>
    </reaction>
    <physiologicalReaction direction="right-to-left" evidence="15">
        <dbReference type="Rhea" id="RHEA:53362"/>
    </physiologicalReaction>
</comment>
<gene>
    <name evidence="20" type="ORF">MKK02DRAFT_31867</name>
</gene>
<dbReference type="PANTHER" id="PTHR45846:SF1">
    <property type="entry name" value="TRNA-DIHYDROURIDINE(47) SYNTHASE [NAD(P)(+)]-LIKE"/>
    <property type="match status" value="1"/>
</dbReference>
<keyword evidence="16 17" id="KW-0862">Zinc</keyword>
<dbReference type="PANTHER" id="PTHR45846">
    <property type="entry name" value="TRNA-DIHYDROURIDINE(47) SYNTHASE [NAD(P)(+)]-LIKE"/>
    <property type="match status" value="1"/>
</dbReference>
<feature type="domain" description="C3H1-type" evidence="19">
    <location>
        <begin position="105"/>
        <end position="131"/>
    </location>
</feature>
<dbReference type="Pfam" id="PF25585">
    <property type="entry name" value="zf-CCCH_DUS3L"/>
    <property type="match status" value="1"/>
</dbReference>
<reference evidence="20" key="1">
    <citation type="journal article" date="2022" name="G3 (Bethesda)">
        <title>High quality genome of the basidiomycete yeast Dioszegia hungarica PDD-24b-2 isolated from cloud water.</title>
        <authorList>
            <person name="Jarrige D."/>
            <person name="Haridas S."/>
            <person name="Bleykasten-Grosshans C."/>
            <person name="Joly M."/>
            <person name="Nadalig T."/>
            <person name="Sancelme M."/>
            <person name="Vuilleumier S."/>
            <person name="Grigoriev I.V."/>
            <person name="Amato P."/>
            <person name="Bringel F."/>
        </authorList>
    </citation>
    <scope>NUCLEOTIDE SEQUENCE</scope>
    <source>
        <strain evidence="20">PDD-24b-2</strain>
    </source>
</reference>
<keyword evidence="8 16" id="KW-0863">Zinc-finger</keyword>
<evidence type="ECO:0000256" key="7">
    <source>
        <dbReference type="ARBA" id="ARBA00022694"/>
    </source>
</evidence>
<evidence type="ECO:0000256" key="13">
    <source>
        <dbReference type="ARBA" id="ARBA00048342"/>
    </source>
</evidence>
<dbReference type="Gene3D" id="4.10.1000.10">
    <property type="entry name" value="Zinc finger, CCCH-type"/>
    <property type="match status" value="1"/>
</dbReference>
<evidence type="ECO:0000256" key="11">
    <source>
        <dbReference type="ARBA" id="ARBA00023027"/>
    </source>
</evidence>
<evidence type="ECO:0000256" key="15">
    <source>
        <dbReference type="ARBA" id="ARBA00049513"/>
    </source>
</evidence>
<comment type="function">
    <text evidence="17">Catalyzes the synthesis of dihydrouridine, a modified base found in the D-loop of most tRNAs. Specifically modifies U47 in cytoplasmic tRNAs.</text>
</comment>